<evidence type="ECO:0000313" key="4">
    <source>
        <dbReference type="Proteomes" id="UP000198824"/>
    </source>
</evidence>
<feature type="domain" description="YspA cpYpsA-related SLOG" evidence="2">
    <location>
        <begin position="184"/>
        <end position="255"/>
    </location>
</feature>
<reference evidence="3 4" key="1">
    <citation type="submission" date="2016-10" db="EMBL/GenBank/DDBJ databases">
        <authorList>
            <person name="de Groot N.N."/>
        </authorList>
    </citation>
    <scope>NUCLEOTIDE SEQUENCE [LARGE SCALE GENOMIC DNA]</scope>
    <source>
        <strain evidence="3 4">S5-249</strain>
    </source>
</reference>
<evidence type="ECO:0000313" key="3">
    <source>
        <dbReference type="EMBL" id="SFR99488.1"/>
    </source>
</evidence>
<dbReference type="InterPro" id="IPR019627">
    <property type="entry name" value="YAcAr"/>
</dbReference>
<name>A0A1I6L8C5_9SPHN</name>
<dbReference type="RefSeq" id="WP_093314865.1">
    <property type="nucleotide sequence ID" value="NZ_FOZG01000002.1"/>
</dbReference>
<dbReference type="Pfam" id="PF10686">
    <property type="entry name" value="YAcAr"/>
    <property type="match status" value="1"/>
</dbReference>
<dbReference type="STRING" id="1166337.SAMN05192580_2412"/>
<dbReference type="AlphaFoldDB" id="A0A1I6L8C5"/>
<feature type="region of interest" description="Disordered" evidence="1">
    <location>
        <begin position="301"/>
        <end position="322"/>
    </location>
</feature>
<gene>
    <name evidence="3" type="ORF">SAMN05192580_2412</name>
</gene>
<organism evidence="3 4">
    <name type="scientific">Sphingomonas jatrophae</name>
    <dbReference type="NCBI Taxonomy" id="1166337"/>
    <lineage>
        <taxon>Bacteria</taxon>
        <taxon>Pseudomonadati</taxon>
        <taxon>Pseudomonadota</taxon>
        <taxon>Alphaproteobacteria</taxon>
        <taxon>Sphingomonadales</taxon>
        <taxon>Sphingomonadaceae</taxon>
        <taxon>Sphingomonas</taxon>
    </lineage>
</organism>
<evidence type="ECO:0000259" key="2">
    <source>
        <dbReference type="Pfam" id="PF10686"/>
    </source>
</evidence>
<accession>A0A1I6L8C5</accession>
<evidence type="ECO:0000256" key="1">
    <source>
        <dbReference type="SAM" id="MobiDB-lite"/>
    </source>
</evidence>
<dbReference type="Proteomes" id="UP000198824">
    <property type="component" value="Unassembled WGS sequence"/>
</dbReference>
<sequence>MPTTLAAQLAALELGHLSISADASTACRNPLQPDAIDQTLAAVWSDLFGLFTDTVLEDQAEELGWGVVNLFHRAAAKASIRIDRATDEIRLLLATNDGSEIHTTELEQQVERAQVAEDEMLALEALRETAAALYLAETGSSWRPAGGSRLSHDALTTSAVVQGREFLKARAEGKRRAAMPQGTPIVFAGGRLSFTSTDDAKTYGDAIWQTLDRVRANVGDMVLVHGGDGKGADRLAASWAERHKVPQIAFSLDTRLGARAGFKRNEQMLDLKPRYVVAFAGNGVLERLVIQAKERGLSVVDRRGPLGTNPKQHARAQASGRP</sequence>
<protein>
    <recommendedName>
        <fullName evidence="2">YspA cpYpsA-related SLOG domain-containing protein</fullName>
    </recommendedName>
</protein>
<dbReference type="OrthoDB" id="7854101at2"/>
<dbReference type="EMBL" id="FOZG01000002">
    <property type="protein sequence ID" value="SFR99488.1"/>
    <property type="molecule type" value="Genomic_DNA"/>
</dbReference>
<keyword evidence="4" id="KW-1185">Reference proteome</keyword>
<proteinExistence type="predicted"/>